<dbReference type="SUPFAM" id="SSF52540">
    <property type="entry name" value="P-loop containing nucleoside triphosphate hydrolases"/>
    <property type="match status" value="1"/>
</dbReference>
<dbReference type="GO" id="GO:0005634">
    <property type="term" value="C:nucleus"/>
    <property type="evidence" value="ECO:0007669"/>
    <property type="project" value="UniProtKB-SubCell"/>
</dbReference>
<evidence type="ECO:0000313" key="15">
    <source>
        <dbReference type="Proteomes" id="UP000799302"/>
    </source>
</evidence>
<keyword evidence="14" id="KW-0378">Hydrolase</keyword>
<dbReference type="GO" id="GO:0016887">
    <property type="term" value="F:ATP hydrolysis activity"/>
    <property type="evidence" value="ECO:0007669"/>
    <property type="project" value="InterPro"/>
</dbReference>
<dbReference type="EMBL" id="MU004238">
    <property type="protein sequence ID" value="KAF2666552.1"/>
    <property type="molecule type" value="Genomic_DNA"/>
</dbReference>
<dbReference type="GO" id="GO:0000724">
    <property type="term" value="P:double-strand break repair via homologous recombination"/>
    <property type="evidence" value="ECO:0007669"/>
    <property type="project" value="TreeGrafter"/>
</dbReference>
<evidence type="ECO:0000256" key="12">
    <source>
        <dbReference type="SAM" id="Coils"/>
    </source>
</evidence>
<evidence type="ECO:0000256" key="11">
    <source>
        <dbReference type="ARBA" id="ARBA00023242"/>
    </source>
</evidence>
<keyword evidence="11" id="KW-0539">Nucleus</keyword>
<dbReference type="GO" id="GO:0005524">
    <property type="term" value="F:ATP binding"/>
    <property type="evidence" value="ECO:0007669"/>
    <property type="project" value="UniProtKB-KW"/>
</dbReference>
<feature type="coiled-coil region" evidence="12">
    <location>
        <begin position="1"/>
        <end position="28"/>
    </location>
</feature>
<keyword evidence="5" id="KW-0547">Nucleotide-binding</keyword>
<evidence type="ECO:0000313" key="14">
    <source>
        <dbReference type="EMBL" id="KAF2666552.1"/>
    </source>
</evidence>
<dbReference type="OrthoDB" id="10072614at2759"/>
<evidence type="ECO:0000256" key="9">
    <source>
        <dbReference type="ARBA" id="ARBA00023172"/>
    </source>
</evidence>
<protein>
    <submittedName>
        <fullName evidence="14">P-loop containing nucleoside triphosphate hydrolase protein</fullName>
    </submittedName>
</protein>
<dbReference type="Pfam" id="PF13476">
    <property type="entry name" value="AAA_23"/>
    <property type="match status" value="1"/>
</dbReference>
<dbReference type="InterPro" id="IPR038729">
    <property type="entry name" value="Rad50/SbcC_AAA"/>
</dbReference>
<evidence type="ECO:0000256" key="7">
    <source>
        <dbReference type="ARBA" id="ARBA00022840"/>
    </source>
</evidence>
<accession>A0A6A6U352</accession>
<keyword evidence="15" id="KW-1185">Reference proteome</keyword>
<organism evidence="14 15">
    <name type="scientific">Microthyrium microscopicum</name>
    <dbReference type="NCBI Taxonomy" id="703497"/>
    <lineage>
        <taxon>Eukaryota</taxon>
        <taxon>Fungi</taxon>
        <taxon>Dikarya</taxon>
        <taxon>Ascomycota</taxon>
        <taxon>Pezizomycotina</taxon>
        <taxon>Dothideomycetes</taxon>
        <taxon>Dothideomycetes incertae sedis</taxon>
        <taxon>Microthyriales</taxon>
        <taxon>Microthyriaceae</taxon>
        <taxon>Microthyrium</taxon>
    </lineage>
</organism>
<feature type="domain" description="Rad50/SbcC-type AAA" evidence="13">
    <location>
        <begin position="30"/>
        <end position="273"/>
    </location>
</feature>
<keyword evidence="10" id="KW-0234">DNA repair</keyword>
<dbReference type="GO" id="GO:0030915">
    <property type="term" value="C:Smc5-Smc6 complex"/>
    <property type="evidence" value="ECO:0007669"/>
    <property type="project" value="TreeGrafter"/>
</dbReference>
<keyword evidence="8 12" id="KW-0175">Coiled coil</keyword>
<dbReference type="Gene3D" id="3.40.50.300">
    <property type="entry name" value="P-loop containing nucleotide triphosphate hydrolases"/>
    <property type="match status" value="2"/>
</dbReference>
<dbReference type="InterPro" id="IPR027417">
    <property type="entry name" value="P-loop_NTPase"/>
</dbReference>
<sequence length="1070" mass="122428">MRHLARQRKAQEDLLNRAQAENAIIEQVVCVNFMCHGRLTVNLGPHINFIIGHNGSGKSAVLSALTICLGGKAASTNRGQSLKTLIKEGCERATLSVKIKNQGLGSYKSDQYGASIIVERFFTRSGTSGYQLKSALGKVISRKRDDLDEIIDYYCLQLDNPMNVLSQDNARQFLNNSSPADKYKFFQKGTQLERLDADYRETESYFHRLQSYEQEILLQVKDLKLAYEDAKRNSSQIEWQRKLRMQKQEALHQFAWAQVEEREETLREIEVEIKARAREIEEHQQHFEEAAEQYQAALREVEDVRAELDAVKAELEPINEDIAENATQLAAKRAERLELVGQEREAMTEMENATKRATKVGDEIKQEEKRLEASRGNRPTEIRTALGRCRDETESQIDREKSLQAEIPQLKAQVTQVESTEQAESRAEIDQQKRKVESAKARLDQLQGGRVNQLSREGVLIASAIARENGFHQQPVGPVWKHVWLQKQEWSTILEQAFGPTLDAYCVTSKHDMSLLHRIFDRVYAGNNSARRPRIIVGQTNRINTNGNEPTEDVDTWLKVLKIDNDLVRNQLIIQHYIEKTVLIKDYQEATAFAHSRPHNTTQIFAFHEDQQKHRGRGWRMTPDPKYSFSPATAYRDPPRMQADTQAQIAHAQGNLEAERQLLQSLEQKSNQSKQALVQMKREIKVKELDLKKVKDSMRTLALEKETLEDELESLDGQGGDLQNMENDRRDHQAEMKRLDELITVNFFEAKNKAKNEEEEIKAQEKRLEKKKQRVEARIAAKQDDVHNTEKKGSNILEAKNAADAKKHATQRIKEEEEARREEQVELISTFTVDAENICPRVPVPVGATCDKLEEHYKKLEEDLKQAQQRVGGTEAELKERELKAKNEYEEKALAAEQCSDLIKTLFASLANRKARWKKFQQHISLRANTTFMYLLAERQFRGKLNILHDEKTLDLFVEPDITKQGAKGRQTKTLSGGEKSFSTICLLLALWDAMGSPIRCLDEFDVFMDSVNRDVSMRMMIGAARGATLRQFILITPQAMSNLVLGPDIRVHKMSDPERGQATLSLGQA</sequence>
<dbReference type="GO" id="GO:0003684">
    <property type="term" value="F:damaged DNA binding"/>
    <property type="evidence" value="ECO:0007669"/>
    <property type="project" value="TreeGrafter"/>
</dbReference>
<reference evidence="14" key="1">
    <citation type="journal article" date="2020" name="Stud. Mycol.">
        <title>101 Dothideomycetes genomes: a test case for predicting lifestyles and emergence of pathogens.</title>
        <authorList>
            <person name="Haridas S."/>
            <person name="Albert R."/>
            <person name="Binder M."/>
            <person name="Bloem J."/>
            <person name="Labutti K."/>
            <person name="Salamov A."/>
            <person name="Andreopoulos B."/>
            <person name="Baker S."/>
            <person name="Barry K."/>
            <person name="Bills G."/>
            <person name="Bluhm B."/>
            <person name="Cannon C."/>
            <person name="Castanera R."/>
            <person name="Culley D."/>
            <person name="Daum C."/>
            <person name="Ezra D."/>
            <person name="Gonzalez J."/>
            <person name="Henrissat B."/>
            <person name="Kuo A."/>
            <person name="Liang C."/>
            <person name="Lipzen A."/>
            <person name="Lutzoni F."/>
            <person name="Magnuson J."/>
            <person name="Mondo S."/>
            <person name="Nolan M."/>
            <person name="Ohm R."/>
            <person name="Pangilinan J."/>
            <person name="Park H.-J."/>
            <person name="Ramirez L."/>
            <person name="Alfaro M."/>
            <person name="Sun H."/>
            <person name="Tritt A."/>
            <person name="Yoshinaga Y."/>
            <person name="Zwiers L.-H."/>
            <person name="Turgeon B."/>
            <person name="Goodwin S."/>
            <person name="Spatafora J."/>
            <person name="Crous P."/>
            <person name="Grigoriev I."/>
        </authorList>
    </citation>
    <scope>NUCLEOTIDE SEQUENCE</scope>
    <source>
        <strain evidence="14">CBS 115976</strain>
    </source>
</reference>
<evidence type="ECO:0000256" key="10">
    <source>
        <dbReference type="ARBA" id="ARBA00023204"/>
    </source>
</evidence>
<dbReference type="GO" id="GO:0003697">
    <property type="term" value="F:single-stranded DNA binding"/>
    <property type="evidence" value="ECO:0007669"/>
    <property type="project" value="TreeGrafter"/>
</dbReference>
<evidence type="ECO:0000256" key="2">
    <source>
        <dbReference type="ARBA" id="ARBA00004286"/>
    </source>
</evidence>
<dbReference type="PANTHER" id="PTHR19306">
    <property type="entry name" value="STRUCTURAL MAINTENANCE OF CHROMOSOMES 5,6 SMC5, SMC6"/>
    <property type="match status" value="1"/>
</dbReference>
<evidence type="ECO:0000256" key="8">
    <source>
        <dbReference type="ARBA" id="ARBA00023054"/>
    </source>
</evidence>
<dbReference type="GO" id="GO:0035861">
    <property type="term" value="C:site of double-strand break"/>
    <property type="evidence" value="ECO:0007669"/>
    <property type="project" value="TreeGrafter"/>
</dbReference>
<feature type="coiled-coil region" evidence="12">
    <location>
        <begin position="850"/>
        <end position="884"/>
    </location>
</feature>
<dbReference type="PANTHER" id="PTHR19306:SF6">
    <property type="entry name" value="STRUCTURAL MAINTENANCE OF CHROMOSOMES PROTEIN 6"/>
    <property type="match status" value="1"/>
</dbReference>
<evidence type="ECO:0000256" key="6">
    <source>
        <dbReference type="ARBA" id="ARBA00022763"/>
    </source>
</evidence>
<evidence type="ECO:0000256" key="4">
    <source>
        <dbReference type="ARBA" id="ARBA00022454"/>
    </source>
</evidence>
<evidence type="ECO:0000256" key="3">
    <source>
        <dbReference type="ARBA" id="ARBA00006793"/>
    </source>
</evidence>
<gene>
    <name evidence="14" type="ORF">BT63DRAFT_375750</name>
</gene>
<evidence type="ECO:0000256" key="1">
    <source>
        <dbReference type="ARBA" id="ARBA00004123"/>
    </source>
</evidence>
<dbReference type="Proteomes" id="UP000799302">
    <property type="component" value="Unassembled WGS sequence"/>
</dbReference>
<evidence type="ECO:0000259" key="13">
    <source>
        <dbReference type="Pfam" id="PF13476"/>
    </source>
</evidence>
<comment type="similarity">
    <text evidence="3">Belongs to the SMC family. SMC6 subfamily.</text>
</comment>
<feature type="coiled-coil region" evidence="12">
    <location>
        <begin position="422"/>
        <end position="449"/>
    </location>
</feature>
<keyword evidence="7" id="KW-0067">ATP-binding</keyword>
<keyword evidence="6" id="KW-0227">DNA damage</keyword>
<evidence type="ECO:0000256" key="5">
    <source>
        <dbReference type="ARBA" id="ARBA00022741"/>
    </source>
</evidence>
<name>A0A6A6U352_9PEZI</name>
<keyword evidence="9" id="KW-0233">DNA recombination</keyword>
<feature type="coiled-coil region" evidence="12">
    <location>
        <begin position="649"/>
        <end position="826"/>
    </location>
</feature>
<proteinExistence type="inferred from homology"/>
<feature type="coiled-coil region" evidence="12">
    <location>
        <begin position="259"/>
        <end position="321"/>
    </location>
</feature>
<keyword evidence="4" id="KW-0158">Chromosome</keyword>
<dbReference type="AlphaFoldDB" id="A0A6A6U352"/>
<comment type="subcellular location">
    <subcellularLocation>
        <location evidence="2">Chromosome</location>
    </subcellularLocation>
    <subcellularLocation>
        <location evidence="1">Nucleus</location>
    </subcellularLocation>
</comment>